<dbReference type="AlphaFoldDB" id="A0A348B268"/>
<evidence type="ECO:0000313" key="3">
    <source>
        <dbReference type="Proteomes" id="UP000276741"/>
    </source>
</evidence>
<gene>
    <name evidence="2" type="ORF">GCM10007116_05610</name>
    <name evidence="1" type="ORF">HS1genome_0659</name>
</gene>
<dbReference type="GO" id="GO:0019441">
    <property type="term" value="P:L-tryptophan catabolic process to kynurenine"/>
    <property type="evidence" value="ECO:0007669"/>
    <property type="project" value="InterPro"/>
</dbReference>
<accession>A0A348B268</accession>
<keyword evidence="3" id="KW-1185">Reference proteome</keyword>
<dbReference type="Pfam" id="PF04199">
    <property type="entry name" value="Cyclase"/>
    <property type="match status" value="1"/>
</dbReference>
<dbReference type="GO" id="GO:0004061">
    <property type="term" value="F:arylformamidase activity"/>
    <property type="evidence" value="ECO:0007669"/>
    <property type="project" value="InterPro"/>
</dbReference>
<dbReference type="EMBL" id="BMQS01000004">
    <property type="protein sequence ID" value="GGT90648.1"/>
    <property type="molecule type" value="Genomic_DNA"/>
</dbReference>
<reference evidence="1" key="3">
    <citation type="journal article" date="2019" name="BMC Res. Notes">
        <title>Complete genome sequence of the Sulfodiicoccus acidiphilus strain HS-1T, the first crenarchaeon that lacks polB3, isolated from an acidic hot spring in Ohwaku-dani, Hakone, Japan.</title>
        <authorList>
            <person name="Sakai H.D."/>
            <person name="Kurosawa N."/>
        </authorList>
    </citation>
    <scope>NUCLEOTIDE SEQUENCE</scope>
    <source>
        <strain evidence="1">HS-1</strain>
    </source>
</reference>
<protein>
    <submittedName>
        <fullName evidence="1">Polyketide cyclase</fullName>
    </submittedName>
</protein>
<dbReference type="EMBL" id="AP018553">
    <property type="protein sequence ID" value="BBD72270.1"/>
    <property type="molecule type" value="Genomic_DNA"/>
</dbReference>
<reference evidence="3" key="2">
    <citation type="submission" date="2018-04" db="EMBL/GenBank/DDBJ databases">
        <title>Complete genome sequence of Sulfodiicoccus acidiphilus strain HS-1.</title>
        <authorList>
            <person name="Sakai H.D."/>
            <person name="Kurosawa N."/>
        </authorList>
    </citation>
    <scope>NUCLEOTIDE SEQUENCE [LARGE SCALE GENOMIC DNA]</scope>
    <source>
        <strain evidence="3">HS-1</strain>
    </source>
</reference>
<proteinExistence type="predicted"/>
<dbReference type="PANTHER" id="PTHR31118:SF12">
    <property type="entry name" value="CYCLASE-LIKE PROTEIN 2"/>
    <property type="match status" value="1"/>
</dbReference>
<evidence type="ECO:0000313" key="2">
    <source>
        <dbReference type="EMBL" id="GGT90648.1"/>
    </source>
</evidence>
<dbReference type="PANTHER" id="PTHR31118">
    <property type="entry name" value="CYCLASE-LIKE PROTEIN 2"/>
    <property type="match status" value="1"/>
</dbReference>
<organism evidence="1 3">
    <name type="scientific">Sulfodiicoccus acidiphilus</name>
    <dbReference type="NCBI Taxonomy" id="1670455"/>
    <lineage>
        <taxon>Archaea</taxon>
        <taxon>Thermoproteota</taxon>
        <taxon>Thermoprotei</taxon>
        <taxon>Sulfolobales</taxon>
        <taxon>Sulfolobaceae</taxon>
        <taxon>Sulfodiicoccus</taxon>
    </lineage>
</organism>
<evidence type="ECO:0000313" key="1">
    <source>
        <dbReference type="EMBL" id="BBD72270.1"/>
    </source>
</evidence>
<dbReference type="Proteomes" id="UP000616143">
    <property type="component" value="Unassembled WGS sequence"/>
</dbReference>
<dbReference type="Proteomes" id="UP000276741">
    <property type="component" value="Chromosome"/>
</dbReference>
<dbReference type="KEGG" id="sacd:HS1genome_0659"/>
<dbReference type="InterPro" id="IPR007325">
    <property type="entry name" value="KFase/CYL"/>
</dbReference>
<dbReference type="InterPro" id="IPR037175">
    <property type="entry name" value="KFase_sf"/>
</dbReference>
<reference evidence="2" key="4">
    <citation type="submission" date="2020-09" db="EMBL/GenBank/DDBJ databases">
        <authorList>
            <person name="Sun Q."/>
            <person name="Ohkuma M."/>
        </authorList>
    </citation>
    <scope>NUCLEOTIDE SEQUENCE</scope>
    <source>
        <strain evidence="2">JCM 31740</strain>
    </source>
</reference>
<dbReference type="SUPFAM" id="SSF102198">
    <property type="entry name" value="Putative cyclase"/>
    <property type="match status" value="1"/>
</dbReference>
<reference evidence="2" key="1">
    <citation type="journal article" date="2014" name="Int. J. Syst. Evol. Microbiol.">
        <title>Complete genome sequence of Corynebacterium casei LMG S-19264T (=DSM 44701T), isolated from a smear-ripened cheese.</title>
        <authorList>
            <consortium name="US DOE Joint Genome Institute (JGI-PGF)"/>
            <person name="Walter F."/>
            <person name="Albersmeier A."/>
            <person name="Kalinowski J."/>
            <person name="Ruckert C."/>
        </authorList>
    </citation>
    <scope>NUCLEOTIDE SEQUENCE</scope>
    <source>
        <strain evidence="2">JCM 31740</strain>
    </source>
</reference>
<name>A0A348B268_9CREN</name>
<dbReference type="Gene3D" id="3.50.30.50">
    <property type="entry name" value="Putative cyclase"/>
    <property type="match status" value="1"/>
</dbReference>
<sequence>MVDWVKMNRRKIFDLSVTLAPHMPVWPTHPTVEIVPTGIASRDGYSIETLSFSTHTGTHVDAPYHFDERGATVDRLELSVLVNDGYCLSPPLRGKEITAEAIKSLWKPEYDGATILFNTGWSKKRAFTREFLYDFPGLTLDAAQFLLDHKVRLVGIDTLSIEPYEHKDFHVHKLLLGAGAAIIEDLYGLDQLQQGKRYTVAALPLKIQGASGSSARVLAIEE</sequence>